<protein>
    <submittedName>
        <fullName evidence="1">Uncharacterized protein</fullName>
    </submittedName>
</protein>
<accession>A0A3M7QUP3</accession>
<dbReference type="AlphaFoldDB" id="A0A3M7QUP3"/>
<gene>
    <name evidence="1" type="ORF">BpHYR1_027683</name>
</gene>
<dbReference type="EMBL" id="REGN01005049">
    <property type="protein sequence ID" value="RNA15076.1"/>
    <property type="molecule type" value="Genomic_DNA"/>
</dbReference>
<keyword evidence="2" id="KW-1185">Reference proteome</keyword>
<dbReference type="Proteomes" id="UP000276133">
    <property type="component" value="Unassembled WGS sequence"/>
</dbReference>
<comment type="caution">
    <text evidence="1">The sequence shown here is derived from an EMBL/GenBank/DDBJ whole genome shotgun (WGS) entry which is preliminary data.</text>
</comment>
<evidence type="ECO:0000313" key="1">
    <source>
        <dbReference type="EMBL" id="RNA15076.1"/>
    </source>
</evidence>
<sequence>MFTINLNHFQEALFHIDPVIEAAPEVTKGSFCLNYASIEDKRCQLFLSFVLSNSPLSEHNIGAPSEELVVHGDQFLTHEILIDNSYSKASYLFIHFFIRATNFRLLSNLRKDISYLETPEISSSYNEEAAIKLDRDLNISNAKKIIEFPIEEIIKSVDENVEFTILGFKSNVKITSSHDQLAVIIAVYAFGKGGTSTQKTCEHCGSQINPT</sequence>
<proteinExistence type="predicted"/>
<reference evidence="1 2" key="1">
    <citation type="journal article" date="2018" name="Sci. Rep.">
        <title>Genomic signatures of local adaptation to the degree of environmental predictability in rotifers.</title>
        <authorList>
            <person name="Franch-Gras L."/>
            <person name="Hahn C."/>
            <person name="Garcia-Roger E.M."/>
            <person name="Carmona M.J."/>
            <person name="Serra M."/>
            <person name="Gomez A."/>
        </authorList>
    </citation>
    <scope>NUCLEOTIDE SEQUENCE [LARGE SCALE GENOMIC DNA]</scope>
    <source>
        <strain evidence="1">HYR1</strain>
    </source>
</reference>
<evidence type="ECO:0000313" key="2">
    <source>
        <dbReference type="Proteomes" id="UP000276133"/>
    </source>
</evidence>
<organism evidence="1 2">
    <name type="scientific">Brachionus plicatilis</name>
    <name type="common">Marine rotifer</name>
    <name type="synonym">Brachionus muelleri</name>
    <dbReference type="NCBI Taxonomy" id="10195"/>
    <lineage>
        <taxon>Eukaryota</taxon>
        <taxon>Metazoa</taxon>
        <taxon>Spiralia</taxon>
        <taxon>Gnathifera</taxon>
        <taxon>Rotifera</taxon>
        <taxon>Eurotatoria</taxon>
        <taxon>Monogononta</taxon>
        <taxon>Pseudotrocha</taxon>
        <taxon>Ploima</taxon>
        <taxon>Brachionidae</taxon>
        <taxon>Brachionus</taxon>
    </lineage>
</organism>
<name>A0A3M7QUP3_BRAPC</name>